<evidence type="ECO:0000256" key="6">
    <source>
        <dbReference type="ARBA" id="ARBA00022763"/>
    </source>
</evidence>
<dbReference type="GO" id="GO:0034039">
    <property type="term" value="F:8-oxo-7,8-dihydroguanine DNA N-glycosylase activity"/>
    <property type="evidence" value="ECO:0007669"/>
    <property type="project" value="TreeGrafter"/>
</dbReference>
<dbReference type="GO" id="GO:0006284">
    <property type="term" value="P:base-excision repair"/>
    <property type="evidence" value="ECO:0007669"/>
    <property type="project" value="InterPro"/>
</dbReference>
<feature type="domain" description="Formamidopyrimidine-DNA glycosylase catalytic" evidence="17">
    <location>
        <begin position="2"/>
        <end position="113"/>
    </location>
</feature>
<keyword evidence="13" id="KW-0511">Multifunctional enzyme</keyword>
<dbReference type="SUPFAM" id="SSF81624">
    <property type="entry name" value="N-terminal domain of MutM-like DNA repair proteins"/>
    <property type="match status" value="1"/>
</dbReference>
<dbReference type="EMBL" id="UOFY01000062">
    <property type="protein sequence ID" value="VAX11087.1"/>
    <property type="molecule type" value="Genomic_DNA"/>
</dbReference>
<keyword evidence="5" id="KW-0479">Metal-binding</keyword>
<evidence type="ECO:0000256" key="7">
    <source>
        <dbReference type="ARBA" id="ARBA00022771"/>
    </source>
</evidence>
<evidence type="ECO:0000259" key="17">
    <source>
        <dbReference type="PROSITE" id="PS51068"/>
    </source>
</evidence>
<dbReference type="EC" id="3.2.2.23" evidence="18"/>
<keyword evidence="10" id="KW-0238">DNA-binding</keyword>
<dbReference type="InterPro" id="IPR010663">
    <property type="entry name" value="Znf_FPG/IleRS"/>
</dbReference>
<gene>
    <name evidence="18" type="ORF">MNBD_GAMMA25-1483</name>
</gene>
<dbReference type="InterPro" id="IPR015887">
    <property type="entry name" value="DNA_glyclase_Znf_dom_DNA_BS"/>
</dbReference>
<keyword evidence="14 18" id="KW-0326">Glycosidase</keyword>
<dbReference type="GO" id="GO:0003684">
    <property type="term" value="F:damaged DNA binding"/>
    <property type="evidence" value="ECO:0007669"/>
    <property type="project" value="InterPro"/>
</dbReference>
<evidence type="ECO:0000256" key="11">
    <source>
        <dbReference type="ARBA" id="ARBA00023204"/>
    </source>
</evidence>
<dbReference type="GO" id="GO:0140078">
    <property type="term" value="F:class I DNA-(apurinic or apyrimidinic site) endonuclease activity"/>
    <property type="evidence" value="ECO:0007669"/>
    <property type="project" value="UniProtKB-EC"/>
</dbReference>
<evidence type="ECO:0000256" key="14">
    <source>
        <dbReference type="ARBA" id="ARBA00023295"/>
    </source>
</evidence>
<evidence type="ECO:0000256" key="8">
    <source>
        <dbReference type="ARBA" id="ARBA00022801"/>
    </source>
</evidence>
<name>A0A3B1C2E9_9ZZZZ</name>
<evidence type="ECO:0000256" key="9">
    <source>
        <dbReference type="ARBA" id="ARBA00022833"/>
    </source>
</evidence>
<comment type="cofactor">
    <cofactor evidence="2">
        <name>Zn(2+)</name>
        <dbReference type="ChEBI" id="CHEBI:29105"/>
    </cofactor>
</comment>
<keyword evidence="8 18" id="KW-0378">Hydrolase</keyword>
<comment type="catalytic activity">
    <reaction evidence="15">
        <text>2'-deoxyribonucleotide-(2'-deoxyribose 5'-phosphate)-2'-deoxyribonucleotide-DNA = a 3'-end 2'-deoxyribonucleotide-(2,3-dehydro-2,3-deoxyribose 5'-phosphate)-DNA + a 5'-end 5'-phospho-2'-deoxyribonucleoside-DNA + H(+)</text>
        <dbReference type="Rhea" id="RHEA:66592"/>
        <dbReference type="Rhea" id="RHEA-COMP:13180"/>
        <dbReference type="Rhea" id="RHEA-COMP:16897"/>
        <dbReference type="Rhea" id="RHEA-COMP:17067"/>
        <dbReference type="ChEBI" id="CHEBI:15378"/>
        <dbReference type="ChEBI" id="CHEBI:136412"/>
        <dbReference type="ChEBI" id="CHEBI:157695"/>
        <dbReference type="ChEBI" id="CHEBI:167181"/>
        <dbReference type="EC" id="4.2.99.18"/>
    </reaction>
</comment>
<dbReference type="InterPro" id="IPR020629">
    <property type="entry name" value="FPG_Glyclase"/>
</dbReference>
<evidence type="ECO:0000313" key="18">
    <source>
        <dbReference type="EMBL" id="VAX11087.1"/>
    </source>
</evidence>
<dbReference type="InterPro" id="IPR015886">
    <property type="entry name" value="H2TH_FPG"/>
</dbReference>
<dbReference type="SMART" id="SM00898">
    <property type="entry name" value="Fapy_DNA_glyco"/>
    <property type="match status" value="1"/>
</dbReference>
<dbReference type="SUPFAM" id="SSF46946">
    <property type="entry name" value="S13-like H2TH domain"/>
    <property type="match status" value="1"/>
</dbReference>
<evidence type="ECO:0000256" key="1">
    <source>
        <dbReference type="ARBA" id="ARBA00001668"/>
    </source>
</evidence>
<keyword evidence="11" id="KW-0234">DNA repair</keyword>
<dbReference type="Gene3D" id="3.20.190.10">
    <property type="entry name" value="MutM-like, N-terminal"/>
    <property type="match status" value="1"/>
</dbReference>
<evidence type="ECO:0000259" key="16">
    <source>
        <dbReference type="PROSITE" id="PS51066"/>
    </source>
</evidence>
<comment type="similarity">
    <text evidence="3">Belongs to the FPG family.</text>
</comment>
<keyword evidence="7" id="KW-0863">Zinc-finger</keyword>
<keyword evidence="9" id="KW-0862">Zinc</keyword>
<feature type="domain" description="FPG-type" evidence="16">
    <location>
        <begin position="237"/>
        <end position="271"/>
    </location>
</feature>
<dbReference type="Pfam" id="PF06827">
    <property type="entry name" value="zf-FPG_IleRS"/>
    <property type="match status" value="1"/>
</dbReference>
<dbReference type="CDD" id="cd08966">
    <property type="entry name" value="EcFpg-like_N"/>
    <property type="match status" value="1"/>
</dbReference>
<dbReference type="HAMAP" id="MF_00103">
    <property type="entry name" value="Fapy_DNA_glycosyl"/>
    <property type="match status" value="1"/>
</dbReference>
<protein>
    <submittedName>
        <fullName evidence="18">Formamidopyrimidine-DNA glycosylase</fullName>
        <ecNumber evidence="18">3.2.2.23</ecNumber>
    </submittedName>
</protein>
<dbReference type="InterPro" id="IPR000214">
    <property type="entry name" value="Znf_DNA_glyclase/AP_lyase"/>
</dbReference>
<evidence type="ECO:0000256" key="2">
    <source>
        <dbReference type="ARBA" id="ARBA00001947"/>
    </source>
</evidence>
<sequence length="271" mass="30308">MPELPEVETTRSGIEPHLLRQTITRVIVRNRKLRWPVPANLSSELRQQCVNTVSRRGKYLLLGFDNGSLIIHLGMSGSLRILPVQTPAEKHEHVELQLSSGDCLRLRDPRRFGCVLWTRHDPLKHKLLATLGPEPLLADFDGDYLYARSRNRKQAIKSFIMDSKIVVGVGNIYASEALFLAGIHPQRAAGRIADKRYQQLATVIKKVLAAAIRQGGTTLRDFTASDGSPGYFKQQLNVYGRATEACPNCGQPIHQLTIAQRASYYCPACQK</sequence>
<proteinExistence type="inferred from homology"/>
<evidence type="ECO:0000256" key="12">
    <source>
        <dbReference type="ARBA" id="ARBA00023239"/>
    </source>
</evidence>
<dbReference type="PROSITE" id="PS01242">
    <property type="entry name" value="ZF_FPG_1"/>
    <property type="match status" value="1"/>
</dbReference>
<evidence type="ECO:0000256" key="10">
    <source>
        <dbReference type="ARBA" id="ARBA00023125"/>
    </source>
</evidence>
<dbReference type="NCBIfam" id="TIGR00577">
    <property type="entry name" value="fpg"/>
    <property type="match status" value="1"/>
</dbReference>
<dbReference type="PANTHER" id="PTHR22993:SF9">
    <property type="entry name" value="FORMAMIDOPYRIMIDINE-DNA GLYCOSYLASE"/>
    <property type="match status" value="1"/>
</dbReference>
<accession>A0A3B1C2E9</accession>
<dbReference type="AlphaFoldDB" id="A0A3B1C2E9"/>
<comment type="catalytic activity">
    <reaction evidence="1">
        <text>Hydrolysis of DNA containing ring-opened 7-methylguanine residues, releasing 2,6-diamino-4-hydroxy-5-(N-methyl)formamidopyrimidine.</text>
        <dbReference type="EC" id="3.2.2.23"/>
    </reaction>
</comment>
<dbReference type="PANTHER" id="PTHR22993">
    <property type="entry name" value="FORMAMIDOPYRIMIDINE-DNA GLYCOSYLASE"/>
    <property type="match status" value="1"/>
</dbReference>
<comment type="subunit">
    <text evidence="4">Monomer.</text>
</comment>
<dbReference type="PROSITE" id="PS51068">
    <property type="entry name" value="FPG_CAT"/>
    <property type="match status" value="1"/>
</dbReference>
<keyword evidence="12" id="KW-0456">Lyase</keyword>
<evidence type="ECO:0000256" key="4">
    <source>
        <dbReference type="ARBA" id="ARBA00011245"/>
    </source>
</evidence>
<dbReference type="Pfam" id="PF01149">
    <property type="entry name" value="Fapy_DNA_glyco"/>
    <property type="match status" value="1"/>
</dbReference>
<dbReference type="InterPro" id="IPR012319">
    <property type="entry name" value="FPG_cat"/>
</dbReference>
<dbReference type="FunFam" id="3.20.190.10:FF:000001">
    <property type="entry name" value="Formamidopyrimidine-DNA glycosylase"/>
    <property type="match status" value="1"/>
</dbReference>
<organism evidence="18">
    <name type="scientific">hydrothermal vent metagenome</name>
    <dbReference type="NCBI Taxonomy" id="652676"/>
    <lineage>
        <taxon>unclassified sequences</taxon>
        <taxon>metagenomes</taxon>
        <taxon>ecological metagenomes</taxon>
    </lineage>
</organism>
<dbReference type="PROSITE" id="PS51066">
    <property type="entry name" value="ZF_FPG_2"/>
    <property type="match status" value="1"/>
</dbReference>
<evidence type="ECO:0000256" key="15">
    <source>
        <dbReference type="ARBA" id="ARBA00044632"/>
    </source>
</evidence>
<dbReference type="FunFam" id="1.10.8.50:FF:000003">
    <property type="entry name" value="Formamidopyrimidine-DNA glycosylase"/>
    <property type="match status" value="1"/>
</dbReference>
<dbReference type="Pfam" id="PF06831">
    <property type="entry name" value="H2TH"/>
    <property type="match status" value="1"/>
</dbReference>
<dbReference type="InterPro" id="IPR010979">
    <property type="entry name" value="Ribosomal_uS13-like_H2TH"/>
</dbReference>
<dbReference type="SMART" id="SM01232">
    <property type="entry name" value="H2TH"/>
    <property type="match status" value="1"/>
</dbReference>
<keyword evidence="6" id="KW-0227">DNA damage</keyword>
<dbReference type="NCBIfam" id="NF002211">
    <property type="entry name" value="PRK01103.1"/>
    <property type="match status" value="1"/>
</dbReference>
<evidence type="ECO:0000256" key="13">
    <source>
        <dbReference type="ARBA" id="ARBA00023268"/>
    </source>
</evidence>
<dbReference type="SUPFAM" id="SSF57716">
    <property type="entry name" value="Glucocorticoid receptor-like (DNA-binding domain)"/>
    <property type="match status" value="1"/>
</dbReference>
<dbReference type="InterPro" id="IPR035937">
    <property type="entry name" value="FPG_N"/>
</dbReference>
<dbReference type="Gene3D" id="1.10.8.50">
    <property type="match status" value="1"/>
</dbReference>
<evidence type="ECO:0000256" key="5">
    <source>
        <dbReference type="ARBA" id="ARBA00022723"/>
    </source>
</evidence>
<evidence type="ECO:0000256" key="3">
    <source>
        <dbReference type="ARBA" id="ARBA00009409"/>
    </source>
</evidence>
<reference evidence="18" key="1">
    <citation type="submission" date="2018-06" db="EMBL/GenBank/DDBJ databases">
        <authorList>
            <person name="Zhirakovskaya E."/>
        </authorList>
    </citation>
    <scope>NUCLEOTIDE SEQUENCE</scope>
</reference>
<dbReference type="GO" id="GO:0008270">
    <property type="term" value="F:zinc ion binding"/>
    <property type="evidence" value="ECO:0007669"/>
    <property type="project" value="UniProtKB-KW"/>
</dbReference>